<sequence>MTDTPSRAFIAVSLLGFACIVADAALDVGVPLGVAGGLLIPAGTFALAWWNRANADRGYALVVTGSALCLLGSYASDLLDGQAEPFVAAALTLLGLGCVGVGARTYYAESGD</sequence>
<protein>
    <submittedName>
        <fullName evidence="2">Uncharacterized protein</fullName>
    </submittedName>
</protein>
<dbReference type="OrthoDB" id="268276at2157"/>
<keyword evidence="1" id="KW-1133">Transmembrane helix</keyword>
<dbReference type="Proteomes" id="UP000765891">
    <property type="component" value="Unassembled WGS sequence"/>
</dbReference>
<dbReference type="PROSITE" id="PS51257">
    <property type="entry name" value="PROKAR_LIPOPROTEIN"/>
    <property type="match status" value="1"/>
</dbReference>
<proteinExistence type="predicted"/>
<keyword evidence="1" id="KW-0472">Membrane</keyword>
<comment type="caution">
    <text evidence="2">The sequence shown here is derived from an EMBL/GenBank/DDBJ whole genome shotgun (WGS) entry which is preliminary data.</text>
</comment>
<feature type="transmembrane region" description="Helical" evidence="1">
    <location>
        <begin position="58"/>
        <end position="75"/>
    </location>
</feature>
<dbReference type="EMBL" id="BMOO01000005">
    <property type="protein sequence ID" value="GGM71846.1"/>
    <property type="molecule type" value="Genomic_DNA"/>
</dbReference>
<reference evidence="3" key="3">
    <citation type="submission" date="2021-03" db="EMBL/GenBank/DDBJ databases">
        <title>Genomic Encyclopedia of Type Strains, Phase IV (KMG-IV): sequencing the most valuable type-strain genomes for metagenomic binning, comparative biology and taxonomic classification.</title>
        <authorList>
            <person name="Goeker M."/>
        </authorList>
    </citation>
    <scope>NUCLEOTIDE SEQUENCE</scope>
    <source>
        <strain evidence="3">DSM 22443</strain>
    </source>
</reference>
<evidence type="ECO:0000313" key="3">
    <source>
        <dbReference type="EMBL" id="MBP1955371.1"/>
    </source>
</evidence>
<reference evidence="2" key="1">
    <citation type="journal article" date="2014" name="Int. J. Syst. Evol. Microbiol.">
        <title>Complete genome sequence of Corynebacterium casei LMG S-19264T (=DSM 44701T), isolated from a smear-ripened cheese.</title>
        <authorList>
            <consortium name="US DOE Joint Genome Institute (JGI-PGF)"/>
            <person name="Walter F."/>
            <person name="Albersmeier A."/>
            <person name="Kalinowski J."/>
            <person name="Ruckert C."/>
        </authorList>
    </citation>
    <scope>NUCLEOTIDE SEQUENCE</scope>
    <source>
        <strain evidence="2">JCM 16108</strain>
    </source>
</reference>
<organism evidence="2 4">
    <name type="scientific">Halarchaeum rubridurum</name>
    <dbReference type="NCBI Taxonomy" id="489911"/>
    <lineage>
        <taxon>Archaea</taxon>
        <taxon>Methanobacteriati</taxon>
        <taxon>Methanobacteriota</taxon>
        <taxon>Stenosarchaea group</taxon>
        <taxon>Halobacteria</taxon>
        <taxon>Halobacteriales</taxon>
        <taxon>Halobacteriaceae</taxon>
    </lineage>
</organism>
<name>A0A830G222_9EURY</name>
<feature type="transmembrane region" description="Helical" evidence="1">
    <location>
        <begin position="34"/>
        <end position="51"/>
    </location>
</feature>
<keyword evidence="1" id="KW-0812">Transmembrane</keyword>
<reference evidence="2" key="2">
    <citation type="submission" date="2020-09" db="EMBL/GenBank/DDBJ databases">
        <authorList>
            <person name="Sun Q."/>
            <person name="Ohkuma M."/>
        </authorList>
    </citation>
    <scope>NUCLEOTIDE SEQUENCE</scope>
    <source>
        <strain evidence="2">JCM 16108</strain>
    </source>
</reference>
<dbReference type="Proteomes" id="UP000614609">
    <property type="component" value="Unassembled WGS sequence"/>
</dbReference>
<dbReference type="RefSeq" id="WP_188872687.1">
    <property type="nucleotide sequence ID" value="NZ_BMOO01000005.1"/>
</dbReference>
<dbReference type="EMBL" id="JAGGKO010000004">
    <property type="protein sequence ID" value="MBP1955371.1"/>
    <property type="molecule type" value="Genomic_DNA"/>
</dbReference>
<evidence type="ECO:0000313" key="4">
    <source>
        <dbReference type="Proteomes" id="UP000614609"/>
    </source>
</evidence>
<feature type="transmembrane region" description="Helical" evidence="1">
    <location>
        <begin position="87"/>
        <end position="107"/>
    </location>
</feature>
<dbReference type="AlphaFoldDB" id="A0A830G222"/>
<evidence type="ECO:0000313" key="2">
    <source>
        <dbReference type="EMBL" id="GGM71846.1"/>
    </source>
</evidence>
<gene>
    <name evidence="2" type="ORF">GCM10009017_22240</name>
    <name evidence="3" type="ORF">J2752_002294</name>
</gene>
<keyword evidence="4" id="KW-1185">Reference proteome</keyword>
<evidence type="ECO:0000256" key="1">
    <source>
        <dbReference type="SAM" id="Phobius"/>
    </source>
</evidence>
<accession>A0A830G222</accession>